<accession>A0ABD0MU50</accession>
<sequence>YRRWQHSGGDPEESWESMSYDLKVQTLKTAQQMLECWKIKFFRTLAVNPMKKHVAGTEIWTKLGLLKS</sequence>
<gene>
    <name evidence="1" type="ORF">M9458_051571</name>
</gene>
<organism evidence="1 2">
    <name type="scientific">Cirrhinus mrigala</name>
    <name type="common">Mrigala</name>
    <dbReference type="NCBI Taxonomy" id="683832"/>
    <lineage>
        <taxon>Eukaryota</taxon>
        <taxon>Metazoa</taxon>
        <taxon>Chordata</taxon>
        <taxon>Craniata</taxon>
        <taxon>Vertebrata</taxon>
        <taxon>Euteleostomi</taxon>
        <taxon>Actinopterygii</taxon>
        <taxon>Neopterygii</taxon>
        <taxon>Teleostei</taxon>
        <taxon>Ostariophysi</taxon>
        <taxon>Cypriniformes</taxon>
        <taxon>Cyprinidae</taxon>
        <taxon>Labeoninae</taxon>
        <taxon>Labeonini</taxon>
        <taxon>Cirrhinus</taxon>
    </lineage>
</organism>
<keyword evidence="2" id="KW-1185">Reference proteome</keyword>
<dbReference type="AlphaFoldDB" id="A0ABD0MU50"/>
<evidence type="ECO:0000313" key="2">
    <source>
        <dbReference type="Proteomes" id="UP001529510"/>
    </source>
</evidence>
<proteinExistence type="predicted"/>
<protein>
    <submittedName>
        <fullName evidence="1">Uncharacterized protein</fullName>
    </submittedName>
</protein>
<feature type="non-terminal residue" evidence="1">
    <location>
        <position position="68"/>
    </location>
</feature>
<dbReference type="EMBL" id="JAMKFB020000140">
    <property type="protein sequence ID" value="KAL0153115.1"/>
    <property type="molecule type" value="Genomic_DNA"/>
</dbReference>
<feature type="non-terminal residue" evidence="1">
    <location>
        <position position="1"/>
    </location>
</feature>
<evidence type="ECO:0000313" key="1">
    <source>
        <dbReference type="EMBL" id="KAL0153115.1"/>
    </source>
</evidence>
<reference evidence="1 2" key="1">
    <citation type="submission" date="2024-05" db="EMBL/GenBank/DDBJ databases">
        <title>Genome sequencing and assembly of Indian major carp, Cirrhinus mrigala (Hamilton, 1822).</title>
        <authorList>
            <person name="Mohindra V."/>
            <person name="Chowdhury L.M."/>
            <person name="Lal K."/>
            <person name="Jena J.K."/>
        </authorList>
    </citation>
    <scope>NUCLEOTIDE SEQUENCE [LARGE SCALE GENOMIC DNA]</scope>
    <source>
        <strain evidence="1">CM1030</strain>
        <tissue evidence="1">Blood</tissue>
    </source>
</reference>
<dbReference type="Proteomes" id="UP001529510">
    <property type="component" value="Unassembled WGS sequence"/>
</dbReference>
<comment type="caution">
    <text evidence="1">The sequence shown here is derived from an EMBL/GenBank/DDBJ whole genome shotgun (WGS) entry which is preliminary data.</text>
</comment>
<name>A0ABD0MU50_CIRMR</name>